<name>A0AAN6YXQ9_9PEZI</name>
<reference evidence="8" key="2">
    <citation type="submission" date="2023-05" db="EMBL/GenBank/DDBJ databases">
        <authorList>
            <consortium name="Lawrence Berkeley National Laboratory"/>
            <person name="Steindorff A."/>
            <person name="Hensen N."/>
            <person name="Bonometti L."/>
            <person name="Westerberg I."/>
            <person name="Brannstrom I.O."/>
            <person name="Guillou S."/>
            <person name="Cros-Aarteil S."/>
            <person name="Calhoun S."/>
            <person name="Haridas S."/>
            <person name="Kuo A."/>
            <person name="Mondo S."/>
            <person name="Pangilinan J."/>
            <person name="Riley R."/>
            <person name="Labutti K."/>
            <person name="Andreopoulos B."/>
            <person name="Lipzen A."/>
            <person name="Chen C."/>
            <person name="Yanf M."/>
            <person name="Daum C."/>
            <person name="Ng V."/>
            <person name="Clum A."/>
            <person name="Ohm R."/>
            <person name="Martin F."/>
            <person name="Silar P."/>
            <person name="Natvig D."/>
            <person name="Lalanne C."/>
            <person name="Gautier V."/>
            <person name="Ament-Velasquez S.L."/>
            <person name="Kruys A."/>
            <person name="Hutchinson M.I."/>
            <person name="Powell A.J."/>
            <person name="Barry K."/>
            <person name="Miller A.N."/>
            <person name="Grigoriev I.V."/>
            <person name="Debuchy R."/>
            <person name="Gladieux P."/>
            <person name="Thoren M.H."/>
            <person name="Johannesson H."/>
        </authorList>
    </citation>
    <scope>NUCLEOTIDE SEQUENCE</scope>
    <source>
        <strain evidence="8">CBS 731.68</strain>
    </source>
</reference>
<evidence type="ECO:0000313" key="9">
    <source>
        <dbReference type="Proteomes" id="UP001302602"/>
    </source>
</evidence>
<keyword evidence="2" id="KW-0479">Metal-binding</keyword>
<dbReference type="InterPro" id="IPR008972">
    <property type="entry name" value="Cupredoxin"/>
</dbReference>
<dbReference type="CDD" id="cd13901">
    <property type="entry name" value="CuRO_3_MaLCC_like"/>
    <property type="match status" value="1"/>
</dbReference>
<feature type="domain" description="Plastocyanin-like" evidence="5">
    <location>
        <begin position="304"/>
        <end position="455"/>
    </location>
</feature>
<evidence type="ECO:0000256" key="1">
    <source>
        <dbReference type="ARBA" id="ARBA00010609"/>
    </source>
</evidence>
<comment type="caution">
    <text evidence="8">The sequence shown here is derived from an EMBL/GenBank/DDBJ whole genome shotgun (WGS) entry which is preliminary data.</text>
</comment>
<feature type="domain" description="Plastocyanin-like" evidence="6">
    <location>
        <begin position="588"/>
        <end position="723"/>
    </location>
</feature>
<evidence type="ECO:0000259" key="5">
    <source>
        <dbReference type="Pfam" id="PF00394"/>
    </source>
</evidence>
<reference evidence="8" key="1">
    <citation type="journal article" date="2023" name="Mol. Phylogenet. Evol.">
        <title>Genome-scale phylogeny and comparative genomics of the fungal order Sordariales.</title>
        <authorList>
            <person name="Hensen N."/>
            <person name="Bonometti L."/>
            <person name="Westerberg I."/>
            <person name="Brannstrom I.O."/>
            <person name="Guillou S."/>
            <person name="Cros-Aarteil S."/>
            <person name="Calhoun S."/>
            <person name="Haridas S."/>
            <person name="Kuo A."/>
            <person name="Mondo S."/>
            <person name="Pangilinan J."/>
            <person name="Riley R."/>
            <person name="LaButti K."/>
            <person name="Andreopoulos B."/>
            <person name="Lipzen A."/>
            <person name="Chen C."/>
            <person name="Yan M."/>
            <person name="Daum C."/>
            <person name="Ng V."/>
            <person name="Clum A."/>
            <person name="Steindorff A."/>
            <person name="Ohm R.A."/>
            <person name="Martin F."/>
            <person name="Silar P."/>
            <person name="Natvig D.O."/>
            <person name="Lalanne C."/>
            <person name="Gautier V."/>
            <person name="Ament-Velasquez S.L."/>
            <person name="Kruys A."/>
            <person name="Hutchinson M.I."/>
            <person name="Powell A.J."/>
            <person name="Barry K."/>
            <person name="Miller A.N."/>
            <person name="Grigoriev I.V."/>
            <person name="Debuchy R."/>
            <person name="Gladieux P."/>
            <person name="Hiltunen Thoren M."/>
            <person name="Johannesson H."/>
        </authorList>
    </citation>
    <scope>NUCLEOTIDE SEQUENCE</scope>
    <source>
        <strain evidence="8">CBS 731.68</strain>
    </source>
</reference>
<accession>A0AAN6YXQ9</accession>
<dbReference type="AlphaFoldDB" id="A0AAN6YXQ9"/>
<protein>
    <submittedName>
        <fullName evidence="8">Multicopper oxidase</fullName>
    </submittedName>
</protein>
<dbReference type="GeneID" id="87826521"/>
<comment type="similarity">
    <text evidence="1">Belongs to the multicopper oxidase family.</text>
</comment>
<dbReference type="Pfam" id="PF07731">
    <property type="entry name" value="Cu-oxidase_2"/>
    <property type="match status" value="1"/>
</dbReference>
<keyword evidence="4" id="KW-0186">Copper</keyword>
<keyword evidence="9" id="KW-1185">Reference proteome</keyword>
<dbReference type="Pfam" id="PF07732">
    <property type="entry name" value="Cu-oxidase_3"/>
    <property type="match status" value="1"/>
</dbReference>
<dbReference type="InterPro" id="IPR001117">
    <property type="entry name" value="Cu-oxidase_2nd"/>
</dbReference>
<dbReference type="FunFam" id="2.60.40.420:FF:000021">
    <property type="entry name" value="Extracellular dihydrogeodin oxidase/laccase"/>
    <property type="match status" value="1"/>
</dbReference>
<evidence type="ECO:0000313" key="8">
    <source>
        <dbReference type="EMBL" id="KAK4118010.1"/>
    </source>
</evidence>
<evidence type="ECO:0000256" key="2">
    <source>
        <dbReference type="ARBA" id="ARBA00022723"/>
    </source>
</evidence>
<dbReference type="InterPro" id="IPR011707">
    <property type="entry name" value="Cu-oxidase-like_N"/>
</dbReference>
<proteinExistence type="inferred from homology"/>
<dbReference type="CDD" id="cd13880">
    <property type="entry name" value="CuRO_2_MaLCC_like"/>
    <property type="match status" value="1"/>
</dbReference>
<evidence type="ECO:0000256" key="3">
    <source>
        <dbReference type="ARBA" id="ARBA00023002"/>
    </source>
</evidence>
<dbReference type="Pfam" id="PF00394">
    <property type="entry name" value="Cu-oxidase"/>
    <property type="match status" value="1"/>
</dbReference>
<dbReference type="PANTHER" id="PTHR11709">
    <property type="entry name" value="MULTI-COPPER OXIDASE"/>
    <property type="match status" value="1"/>
</dbReference>
<dbReference type="GO" id="GO:0016491">
    <property type="term" value="F:oxidoreductase activity"/>
    <property type="evidence" value="ECO:0007669"/>
    <property type="project" value="UniProtKB-KW"/>
</dbReference>
<evidence type="ECO:0000259" key="6">
    <source>
        <dbReference type="Pfam" id="PF07731"/>
    </source>
</evidence>
<dbReference type="PANTHER" id="PTHR11709:SF71">
    <property type="entry name" value="OXIDOREDUCTASE TPCJ"/>
    <property type="match status" value="1"/>
</dbReference>
<dbReference type="InterPro" id="IPR002355">
    <property type="entry name" value="Cu_oxidase_Cu_BS"/>
</dbReference>
<sequence length="768" mass="87850">MKLASVWTSIVQVFNVLTFSSPEEISGTPVQTPLVVDDDIALHFEPGPKIPVVQTESGEFFHGDTRLVQEYSSGMVYDPNEFKDVPLRACKEEASYVFKGSPVIITPRNPQEGRPDCRLKCHYPTMKGWEPCYSAQNRSCWLRKNRTNEIIDINTDYEDAAAVPVGKIRRFYLEVSEQPISPDGTTMEHGKIFNRMYPGPWIEACWGDWIAEITVKNNLRWNGTSVHWHGIRQFHSFQHDGVNGITECPIAPGDTFTYRFRALQYGSAWYHSHYSLQYGDGLLGPMTIYGPSTANFDDDLAFRPLLLSDWNHRSVFEDWPLMLQSGAAPEMTNILINGTGQFGFGPSPDKYTLYLNASKAHMLILVNTAVDTTFVFSIDDHELEVIEMDFVPIKPYRTDHIKIGIGQRYHVLVHGLKDPYKKERYGNYWMRVVPARKCSKFAFGPDQQMGIVRYNYAYQNWTGPGRLPDPLSEPPLYDIGCADEPSAKLVPWIPWTVGDPVNIDRKLTWTDIDNNKLPNNTKFVFDVGMVKSGGPNSSFPYNGPYIPDDGAYTRWDMHTAPLRVNFSDPTLLALDRLEELIDQPHLDVVTLPNATDEQWIWMVITAPDKVPQNGGKIFFPAAHPMHLHGHDFALLRQSDKNWYNDSAINHVGERWMFTPDKLNCKNPHLNCTNPPRRDVVLLPATGYIIIAFKADNPGAWIFHCHIAFHASHGLAMQIIENKEEMKEIMELDKKDIEESCKRWRDWHGNSMNHWDWHHPSHFQDDSGV</sequence>
<dbReference type="SUPFAM" id="SSF49503">
    <property type="entry name" value="Cupredoxins"/>
    <property type="match status" value="3"/>
</dbReference>
<dbReference type="GO" id="GO:0005507">
    <property type="term" value="F:copper ion binding"/>
    <property type="evidence" value="ECO:0007669"/>
    <property type="project" value="InterPro"/>
</dbReference>
<feature type="domain" description="Plastocyanin-like" evidence="7">
    <location>
        <begin position="175"/>
        <end position="291"/>
    </location>
</feature>
<dbReference type="EMBL" id="MU853293">
    <property type="protein sequence ID" value="KAK4118010.1"/>
    <property type="molecule type" value="Genomic_DNA"/>
</dbReference>
<dbReference type="CDD" id="cd13854">
    <property type="entry name" value="CuRO_1_MaLCC_like"/>
    <property type="match status" value="1"/>
</dbReference>
<dbReference type="InterPro" id="IPR011706">
    <property type="entry name" value="Cu-oxidase_C"/>
</dbReference>
<dbReference type="RefSeq" id="XP_062641783.1">
    <property type="nucleotide sequence ID" value="XM_062789751.1"/>
</dbReference>
<gene>
    <name evidence="8" type="ORF">N657DRAFT_584395</name>
</gene>
<dbReference type="PROSITE" id="PS00080">
    <property type="entry name" value="MULTICOPPER_OXIDASE2"/>
    <property type="match status" value="1"/>
</dbReference>
<evidence type="ECO:0000256" key="4">
    <source>
        <dbReference type="ARBA" id="ARBA00023008"/>
    </source>
</evidence>
<evidence type="ECO:0000259" key="7">
    <source>
        <dbReference type="Pfam" id="PF07732"/>
    </source>
</evidence>
<organism evidence="8 9">
    <name type="scientific">Parathielavia appendiculata</name>
    <dbReference type="NCBI Taxonomy" id="2587402"/>
    <lineage>
        <taxon>Eukaryota</taxon>
        <taxon>Fungi</taxon>
        <taxon>Dikarya</taxon>
        <taxon>Ascomycota</taxon>
        <taxon>Pezizomycotina</taxon>
        <taxon>Sordariomycetes</taxon>
        <taxon>Sordariomycetidae</taxon>
        <taxon>Sordariales</taxon>
        <taxon>Chaetomiaceae</taxon>
        <taxon>Parathielavia</taxon>
    </lineage>
</organism>
<keyword evidence="3" id="KW-0560">Oxidoreductase</keyword>
<dbReference type="Proteomes" id="UP001302602">
    <property type="component" value="Unassembled WGS sequence"/>
</dbReference>
<dbReference type="InterPro" id="IPR045087">
    <property type="entry name" value="Cu-oxidase_fam"/>
</dbReference>
<dbReference type="Gene3D" id="2.60.40.420">
    <property type="entry name" value="Cupredoxins - blue copper proteins"/>
    <property type="match status" value="3"/>
</dbReference>